<evidence type="ECO:0000256" key="1">
    <source>
        <dbReference type="SAM" id="SignalP"/>
    </source>
</evidence>
<reference evidence="3 4" key="1">
    <citation type="submission" date="2020-08" db="EMBL/GenBank/DDBJ databases">
        <title>Hymenobacter sp. S2-20-2 genome sequencing.</title>
        <authorList>
            <person name="Jin L."/>
        </authorList>
    </citation>
    <scope>NUCLEOTIDE SEQUENCE [LARGE SCALE GENOMIC DNA]</scope>
    <source>
        <strain evidence="3 4">S2-20-2</strain>
    </source>
</reference>
<dbReference type="InterPro" id="IPR026444">
    <property type="entry name" value="Secre_tail"/>
</dbReference>
<name>A0A7G7W2W3_9BACT</name>
<feature type="domain" description="Secretion system C-terminal sorting" evidence="2">
    <location>
        <begin position="254"/>
        <end position="329"/>
    </location>
</feature>
<dbReference type="EMBL" id="CP060202">
    <property type="protein sequence ID" value="QNH60706.1"/>
    <property type="molecule type" value="Genomic_DNA"/>
</dbReference>
<feature type="signal peptide" evidence="1">
    <location>
        <begin position="1"/>
        <end position="21"/>
    </location>
</feature>
<evidence type="ECO:0000259" key="2">
    <source>
        <dbReference type="Pfam" id="PF18962"/>
    </source>
</evidence>
<keyword evidence="1" id="KW-0732">Signal</keyword>
<evidence type="ECO:0000313" key="3">
    <source>
        <dbReference type="EMBL" id="QNH60706.1"/>
    </source>
</evidence>
<dbReference type="KEGG" id="hsk:H4317_10920"/>
<evidence type="ECO:0000313" key="4">
    <source>
        <dbReference type="Proteomes" id="UP000515489"/>
    </source>
</evidence>
<feature type="chain" id="PRO_5028816301" evidence="1">
    <location>
        <begin position="22"/>
        <end position="330"/>
    </location>
</feature>
<dbReference type="RefSeq" id="WP_185886594.1">
    <property type="nucleotide sequence ID" value="NZ_CP060202.1"/>
</dbReference>
<organism evidence="3 4">
    <name type="scientific">Hymenobacter sediminicola</name>
    <dbReference type="NCBI Taxonomy" id="2761579"/>
    <lineage>
        <taxon>Bacteria</taxon>
        <taxon>Pseudomonadati</taxon>
        <taxon>Bacteroidota</taxon>
        <taxon>Cytophagia</taxon>
        <taxon>Cytophagales</taxon>
        <taxon>Hymenobacteraceae</taxon>
        <taxon>Hymenobacter</taxon>
    </lineage>
</organism>
<dbReference type="Pfam" id="PF18962">
    <property type="entry name" value="Por_Secre_tail"/>
    <property type="match status" value="1"/>
</dbReference>
<gene>
    <name evidence="3" type="ORF">H4317_10920</name>
</gene>
<dbReference type="NCBIfam" id="TIGR04183">
    <property type="entry name" value="Por_Secre_tail"/>
    <property type="match status" value="1"/>
</dbReference>
<dbReference type="AlphaFoldDB" id="A0A7G7W2W3"/>
<sequence length="330" mass="34568">MKRLLLLAGFALAVGVAPATAQYTQVPSLNAGQNPGSLNLDTEYPIDGGLAPGWTILFTGTPTTFATPAWSQSNSVPFAFFFNGQPAASYRVSSSGVLTFTASATVVPPAVNTALPSAQIPDKSVCVWGLGGTTGDFIITKTFGIAPNRQHWVQFNSFSKPGNPTLFTYWSIVLEETTNNIYIVDQRTNATAGLAITAGVQINATTALQIAGSPTLESRTTGSPSLLDNSYWSFLSAPLSAAKGQAGQPFSLAPNPATAHTSLRFSLPRPETVRVELLDALGRAVPVAAASAQGSGQREVHLDLTGQAPGLYVVRLTTAEGSTTRRLVVE</sequence>
<keyword evidence="4" id="KW-1185">Reference proteome</keyword>
<proteinExistence type="predicted"/>
<dbReference type="Proteomes" id="UP000515489">
    <property type="component" value="Chromosome"/>
</dbReference>
<protein>
    <submittedName>
        <fullName evidence="3">T9SS type A sorting domain-containing protein</fullName>
    </submittedName>
</protein>
<accession>A0A7G7W2W3</accession>